<dbReference type="Proteomes" id="UP000183987">
    <property type="component" value="Unassembled WGS sequence"/>
</dbReference>
<proteinExistence type="predicted"/>
<dbReference type="NCBIfam" id="TIGR01554">
    <property type="entry name" value="major_cap_HK97"/>
    <property type="match status" value="1"/>
</dbReference>
<comment type="subcellular location">
    <subcellularLocation>
        <location evidence="1">Virion</location>
    </subcellularLocation>
</comment>
<feature type="chain" id="PRO_5012567432" evidence="2">
    <location>
        <begin position="19"/>
        <end position="437"/>
    </location>
</feature>
<keyword evidence="2" id="KW-0732">Signal</keyword>
<dbReference type="Gene3D" id="3.30.2400.10">
    <property type="entry name" value="Major capsid protein gp5"/>
    <property type="match status" value="1"/>
</dbReference>
<dbReference type="Gene3D" id="3.30.2320.10">
    <property type="entry name" value="hypothetical protein PF0899 domain"/>
    <property type="match status" value="1"/>
</dbReference>
<feature type="signal peptide" evidence="2">
    <location>
        <begin position="1"/>
        <end position="18"/>
    </location>
</feature>
<evidence type="ECO:0000256" key="2">
    <source>
        <dbReference type="SAM" id="SignalP"/>
    </source>
</evidence>
<gene>
    <name evidence="4" type="ORF">SAMN05444339_11031</name>
</gene>
<dbReference type="Pfam" id="PF05065">
    <property type="entry name" value="Phage_capsid"/>
    <property type="match status" value="1"/>
</dbReference>
<dbReference type="AlphaFoldDB" id="A0A1M5DK50"/>
<accession>A0A1M5DK50</accession>
<name>A0A1M5DK50_LOKAT</name>
<evidence type="ECO:0000259" key="3">
    <source>
        <dbReference type="Pfam" id="PF05065"/>
    </source>
</evidence>
<dbReference type="OrthoDB" id="637859at2"/>
<reference evidence="5" key="1">
    <citation type="submission" date="2016-11" db="EMBL/GenBank/DDBJ databases">
        <authorList>
            <person name="Varghese N."/>
            <person name="Submissions S."/>
        </authorList>
    </citation>
    <scope>NUCLEOTIDE SEQUENCE [LARGE SCALE GENOMIC DNA]</scope>
    <source>
        <strain evidence="5">DSM 29326</strain>
    </source>
</reference>
<protein>
    <submittedName>
        <fullName evidence="4">Phage major capsid protein, HK97 family</fullName>
    </submittedName>
</protein>
<sequence length="437" mass="46813">MKKLAMPMIAMGAMMACAPKGAIGAPRAEGNPRNFEELLRDVKSELTRIGDDVSKTAETAMNEAKRSGEMSAETKASADKLLTQQGALQDSVKALTDRMKAAEGQTLELEQKLAGGGGSRGGSDRLSLGQAVVADDSVQAFNGRGTLRVEVKNAITTGGTSAGALRQPYRDPEVVGAPRQSVHIRDLIPSVSVDQGSIEYARQTTRTNAAAPVSETALKPESALAWALENTPVQTIATWIPASRQALDDLPMLEGLIDTELRYMLDITEDAQLLAGDGVSPNLDGLITNATAYSGAAEAKISNPTLIDKLRVAMLEATLNLYPADGVVLHPEDWMVIETTKDADNRYIFANPTGIAGPVLWGRRVVPTLAMTVDKFLVGAFTVAATIYDRMDTEVLISSEDRDNFVKNMLTIRAEKRLALAVKRPQSLIYGDFGLVV</sequence>
<evidence type="ECO:0000313" key="4">
    <source>
        <dbReference type="EMBL" id="SHF67379.1"/>
    </source>
</evidence>
<dbReference type="PROSITE" id="PS51257">
    <property type="entry name" value="PROKAR_LIPOPROTEIN"/>
    <property type="match status" value="1"/>
</dbReference>
<dbReference type="RefSeq" id="WP_072858353.1">
    <property type="nucleotide sequence ID" value="NZ_FQUE01000010.1"/>
</dbReference>
<dbReference type="EMBL" id="FQUE01000010">
    <property type="protein sequence ID" value="SHF67379.1"/>
    <property type="molecule type" value="Genomic_DNA"/>
</dbReference>
<dbReference type="SUPFAM" id="SSF56563">
    <property type="entry name" value="Major capsid protein gp5"/>
    <property type="match status" value="1"/>
</dbReference>
<evidence type="ECO:0000313" key="5">
    <source>
        <dbReference type="Proteomes" id="UP000183987"/>
    </source>
</evidence>
<evidence type="ECO:0000256" key="1">
    <source>
        <dbReference type="ARBA" id="ARBA00004328"/>
    </source>
</evidence>
<feature type="domain" description="Phage capsid-like C-terminal" evidence="3">
    <location>
        <begin position="167"/>
        <end position="433"/>
    </location>
</feature>
<dbReference type="InterPro" id="IPR054612">
    <property type="entry name" value="Phage_capsid-like_C"/>
</dbReference>
<dbReference type="STRING" id="366533.SAMN05444339_11031"/>
<keyword evidence="5" id="KW-1185">Reference proteome</keyword>
<organism evidence="4 5">
    <name type="scientific">Loktanella atrilutea</name>
    <dbReference type="NCBI Taxonomy" id="366533"/>
    <lineage>
        <taxon>Bacteria</taxon>
        <taxon>Pseudomonadati</taxon>
        <taxon>Pseudomonadota</taxon>
        <taxon>Alphaproteobacteria</taxon>
        <taxon>Rhodobacterales</taxon>
        <taxon>Roseobacteraceae</taxon>
        <taxon>Loktanella</taxon>
    </lineage>
</organism>
<dbReference type="InterPro" id="IPR024455">
    <property type="entry name" value="Phage_capsid"/>
</dbReference>